<sequence>MSYSLVIDFQQYLKIYREIQAQFPGRLVPDPYLFDKNISNSANLSNIALHFFDINATAAYVCALRPLVVEVVSRIASNDAIERAYLNRRNKSVSVAGSAALSSLSKIGTSCPETLTIIEYYLQKNQFFSMIDIETIDQHELQSILLSFYRLLTAHRDKFHRYVDSALLHSIISSEKSSSVNKLLAIKILAIHLFLSEKVAAEMIHNHIGRGPFLGVYEGVDQIDYEFVALYEAQRLADMLKYPSLKPARAENKYTVKFVQQDFSAGATIVADVVIPNICGLMRGRTEEVARSEFVPLPKSLASMNQLAQCIQRSEPVLLVGRSGTGKTFLINEVARMLQLDTMVKIHLNQQTDSKLLLGTYSSGAKPGTFEWKNGVLTTAVKEGRWVLVEDIDKAPNEVLSILLSLLEKRELTIPSRGEVIKAANGFQLISSLRVAGDLRKITLHDMIGLRLWNVVELEELDTKELRTILDTKFPLLANFTAMFIKCFQSVRELYDSRKFLSMNRGAQPRALTIRDLMKLCRRCTRILEDRHVDSASLLPEEVFDLIFQETVDCFTSSIVERSPIEAVVQAVAVCLEVPTSRATVHLNKHVPSFEEYPDAVSVGRAHLRKKTALGLKPARKSTAFARTNHCLRLMEKIGVGVALCEPLLLVGETGTGKTTIVQEMARLLNKKLTVINVSQQTEVGDLLGGFKPVTTKSLAIPLQEDFEELFRRSFSVKKNEQFLKLLAKMFNRAQWKGVVRLWREAFKMAETLFAKQDDELAKKRKLNDTDKAALMAEWRALYERVREFEKQASSADKSLVFKFVEGSLVHAVRSGDWVLLDEMNLAAPETLDSVAELLNEETAQRNLLLSEKGDVESVKAHPDFRIFGCMNPATDVGKKDLPEGIRSRFTEIYVHSPDQDIADLLMIIDSYIGRYALADEWVGNDVAELYLAAKRLADTNQIVDGSNQKPHFSVRTLTRTLQYVRDIVAIYGLRRSLYEGFCMAFLTLLDAESEAKLRPLIEKHTIQRLKNARSVLAQVPADPSSDTQRYVQFKHYWMRRGPHEPEQQPHYIMTPFVEKNLMNLVRASSGRFPVLIQGPTSAGKTSMISYLAKITGHTFVRINNHEHTDLQEYLGTYVSDDTGKLVFREGVLVDALRKGHWIVLDELNLAPTDVLEALNRLLDDNRELFIPETQEVVRPHPDFMLFATQNPPGLYGGRKVLSKAFRNRFLELHFDDIPQDELEIILRERCQIAPSYAHKIVEVYKELSVQRQSTRLFEKKNSFATLRDLFRWALRDAVGYEQLAANGYMLLAERVRRPEEKEVVKTAIERVMRVKLDMDAHYAQLEQQELAPLLQRPGPVVWTKAMRRLAVLVATSIKYKEPLLLVGETGCGKTTVCQLVAEFYGKELVVVNAHQNTETGDLLGSQRPIRNRQRLKENLEAGLRSVLTAHGATYEGLEPAMDVYNDLRRQGTLSDQEITTIEKLQAASRVLFEWFDGPLVTAMKNGSFFLLDEISLADDSVLERLNSVLEPERSLLLAEKGSEDAAVVADENFQFFATMNPGGDYGKKELSPALRNRFTEIWVPSMESFDDVRQIVESQLAPGNCRLADAVVRFSEWYGLRLGNGSATSGVISLRDILAWVTFINSATANGTAPPAALLHGACMVFIDGLGTNNTAFLADNEARLRQTKLEFVQKLAEFSGLDLQPLYTAPCEVHVTEHHVTCGEFRVSRVSASEDSNFNLTAPTTAANAMRVVRAMQIHKPILLEGSPGVGKTSLVSALAAAVGKSLTRINLSEQTDLIDLFGSDSPVEDGEAGEFRWRDSPFLRAMKRGDWVLLDEMNLASQSVLEGLNACLDHRGEAYIPELDRSFRSHPEFMVFAAQNPQHQGGGRKGLPKSFVNRFSVVYVEMLTEVDLKMIARHLYPELDHNVSDKLVEFVSLLEKEVVLQRKWGAVGGPWEFNLRDTLRWLSLMSSQSLLESPTPGDFFEMVVQHRFRTAADRARAQELYEQVFGARASTAPYYQLTVDHVQCQAELVSRNRLNQYLADDKLSPLQCNFTALETLLRCVKKQWPLILVGPTNAGKTELIRFAAGVVGTRLYEFSMNNDIDSMDILGGFEQDDLSREIAEFAQDLQAYLMEAAAYNFLSSSGDTAVLQHTLRFIDYLATHEISKAQFSQLQQHFVVLQQSVASDMFQQLEARYRGLCEKLGQGDKIKFRWFDSLLVQAVEKGHWLVLDNANLCSPSVLDRLNSLLEMDGSLVINECTDADGNPRHLRPHPGFRLFLTADPRYGELSRAMRNRGIEIYLEQMEQRATRFDRRLLARDSVSAHVSSYDAAVAPLAVLADVLSISGEHLADVAAAALPMWSHAKVSALAANAARLPNFGHIRAALEQITGRLDFYRSLQLRPQISELYEAAQTNKPIKVAVAAQSLNPVLNAYILNGLAKQRPQLDSPEAIYFFHVVGMLYSAQEFLKKLHVRAENAKVTELTYLERSAAQAAGRTLKNVPRLNVYGLVLEIADFVLSELKQADCRWTFSGQFRSLFKLMFIWQGIVDCSTVQHETKLRIYQEKILAWLDNYTGNGEPLRAVAQSFAKQLELRQGHSMALIWEKCKAVYPATAESWKKYHLVIDATAEFDQVCMEQYSENFEMVANLRQTFVTMLEQSVAGGSVDYLAEIMEKIAALKQISTSFLNPRKHHYSALFDLMLNFIDLARCSANQPLAMSAENLKLALLAARPTLSLTKWNQSTFKPYPRILDNLWTGDSQSKLSGLLGQQLVEQLVSAGQNMKQLSGAAIDEALADSKFLLQTVVKNSTALNSPLENLRQLLVHWVLHICAAHTGKTTEFAELNDSVSAQSIAGYQTTLRDMPFFADMFAHFFAPVLLVRATRRDLGRAWVLFACGMLHLFVPSQANDPAVADHVIYDDYVRLQRLVTGIRNSWVAYCSVAFGDRAVHVENLLPIVDEAPPAAPKVYRSGEPIEALFQEWTIFLDSAVKNRTVGSLMEAADATMAKSTLEVQNLHRNSTQFFLRLRQNFSEFADLNDVLAGFVYALRLGLDLLGETEPCDSKLWPVDPSVLGNADKLAQTLGQTNKLVKSQSIDAVDAEKLLVFGVKALHFQRQCTADTDELLQTALMTAYYRWSMRRLKLEEQESKQHGVFQYEDASVDAEKEFAQLFPDAEIEVAGGAQKTGWEEVYAELSSAFCSYHLDRPLGLQQLVLEGATVVDSVGQLFARESCAVNTPSLLASSILQVACAMDTFATNENRTLDFYRDFSPHETRRSGQLVLALQGHVRELLEQWPEHATLQQLFRICEEYLAYRADTPLFRLLAKIEQIYTFVNEWEKYAHSGVSLQRHFQNLADLVVSWRRLELSSWKEILANEERAIETSMGKWWFNLFESVVVPEKQDVAQLVSAVNVFISRATRGDMKHRFRLVQAFAEHVKSQQELYDALYNVLDFFQPFLVAVENTVTEEKKVLEKQVKEVILLASWKDVNVDALKQSSRKSHQSLYKLVRRYRDVLNGTVDDMIQSGLKAPVTQLLPKNIGTCLVELGDMPPTDIAMFRNIRTIHRNMETYLGELAAESVAPFYEFCHEIIQAAEKLRAETPKTLTDENKKQVAALKQEKRKLLSDTLKELRRSGLKLQTNTKTQALLASTTAVLANARTFRHTALEGCDVYFFRVLELLPRLRAAVANCHAEVPVTDAQKALAATENVLVSLVATRHKIGDVCAARDAVEKALRTLRPATTDKIIGVDPYATQVVAMVTKLPEVVAMATKVSEVAAGLEAGPVLKVEDLQLVLENRLLTQSDWDKVNVARRGLDSLRTQLAEWKQTHPALAFIADTVLDWLDASVSLEQLSLVDHDANVSAAGSELFGSVLVSIQKIRQLQAGGSDDDADNWFVESQHRLAKMMGLLYGDVLKERVGKFVRLLEQLHYDDDVDGSVRGLLCYVVPVLEHYFNATSIVLRKAQANYVGVSRGLFELCTLLLSVATDGFCSPEGASDEESGPAESGTGLGDGDGAMNHSKDVEEDENLDDLVGGKQEQEDKDEEADNDDAVDVEGDMQGDLEEMDAQNGDDEDEGENSQESADEEVGDVDDLDPNAVDEKMWDEEASSEKEKEKDDLKGQAGEDMEAVDEEKQGDGDGEQEKAEEASDGEQEDVGEQEDEVRDGDDAEMQAEQGEALELPEDLNLDGEEESEQEEADDMEIDEAEENEGAEEEGEEEKEEEKEEKEKEEDAEEEADGAEEAGDEGELAEEEAEEAAEGEAEEGDAEEGEAEEGEAEEGPGEESEELKTEPAAEADAADAAEGGADSAPDAVRDADSAAVADDGAQAEGASASAETEQDNVGASGAAQAQDAQEQTDRSRESAASTLKQLGDSLKEFYRRHQEILEADEDAAEQTGEKPDEFQHLDGENAQSDTQAVGAAAQEQAMKMDDEMEIEEPEQEPKQEPEQKQEPEAAEGGDAGDVEGVEGVADIVVTDRARDIKQERAPGLQTDDEMDEDSDEIDAAIDAATPRTTAMRPLEEASLLWQRADEATREFTAGLCEQLRLILEPTVATKLKGDYKTGKRLNMKKIIPYIASQFRKDKIWMRRNKPSKRQYQIMIAVDDSKSMAESKAVEIAFQSIALVSKALTQLESGQLSVVKFGESTDVVHPFDAQFTADSGTKVFQQFTFEQTRTDVRRLVVTSLELFAATRPASENLWQLEIVLSDGVCEDHDTIRRLVRRARENHIMLVFVVIDGIANTESILQMSQAKYVPDASGELKLQVDKYLDTFPFEYYVVVSEIEELPEMLASILRQFFAETGER</sequence>
<dbReference type="GO" id="GO:0000055">
    <property type="term" value="P:ribosomal large subunit export from nucleus"/>
    <property type="evidence" value="ECO:0007669"/>
    <property type="project" value="TreeGrafter"/>
</dbReference>
<evidence type="ECO:0000256" key="10">
    <source>
        <dbReference type="PIRNR" id="PIRNR010340"/>
    </source>
</evidence>
<dbReference type="FunFam" id="3.40.50.300:FF:000142">
    <property type="entry name" value="Midasin"/>
    <property type="match status" value="1"/>
</dbReference>
<keyword evidence="5" id="KW-0597">Phosphoprotein</keyword>
<dbReference type="GO" id="GO:0030687">
    <property type="term" value="C:preribosome, large subunit precursor"/>
    <property type="evidence" value="ECO:0007669"/>
    <property type="project" value="TreeGrafter"/>
</dbReference>
<dbReference type="InterPro" id="IPR025662">
    <property type="entry name" value="Sigma_54_int_dom_ATP-bd_1"/>
</dbReference>
<evidence type="ECO:0000256" key="5">
    <source>
        <dbReference type="ARBA" id="ARBA00022553"/>
    </source>
</evidence>
<feature type="compositionally biased region" description="Acidic residues" evidence="11">
    <location>
        <begin position="4122"/>
        <end position="4145"/>
    </location>
</feature>
<dbReference type="SUPFAM" id="SSF52540">
    <property type="entry name" value="P-loop containing nucleoside triphosphate hydrolases"/>
    <property type="match status" value="7"/>
</dbReference>
<dbReference type="InterPro" id="IPR003593">
    <property type="entry name" value="AAA+_ATPase"/>
</dbReference>
<feature type="region of interest" description="Disordered" evidence="11">
    <location>
        <begin position="3968"/>
        <end position="4343"/>
    </location>
</feature>
<feature type="compositionally biased region" description="Basic and acidic residues" evidence="11">
    <location>
        <begin position="4106"/>
        <end position="4121"/>
    </location>
</feature>
<dbReference type="Gene3D" id="3.40.50.410">
    <property type="entry name" value="von Willebrand factor, type A domain"/>
    <property type="match status" value="1"/>
</dbReference>
<dbReference type="Pfam" id="PF17865">
    <property type="entry name" value="AAA_lid_5"/>
    <property type="match status" value="1"/>
</dbReference>
<dbReference type="Pfam" id="PF21108">
    <property type="entry name" value="MDN1_4th"/>
    <property type="match status" value="1"/>
</dbReference>
<dbReference type="Pfam" id="PF00092">
    <property type="entry name" value="VWA"/>
    <property type="match status" value="1"/>
</dbReference>
<dbReference type="InterPro" id="IPR027417">
    <property type="entry name" value="P-loop_NTPase"/>
</dbReference>
<evidence type="ECO:0000256" key="9">
    <source>
        <dbReference type="ARBA" id="ARBA00023242"/>
    </source>
</evidence>
<dbReference type="CDD" id="cd00009">
    <property type="entry name" value="AAA"/>
    <property type="match status" value="2"/>
</dbReference>
<dbReference type="InterPro" id="IPR012099">
    <property type="entry name" value="Midasin"/>
</dbReference>
<evidence type="ECO:0000256" key="3">
    <source>
        <dbReference type="ARBA" id="ARBA00007188"/>
    </source>
</evidence>
<dbReference type="FunFam" id="3.40.50.300:FF:000712">
    <property type="entry name" value="Midasin"/>
    <property type="match status" value="1"/>
</dbReference>
<gene>
    <name evidence="13" type="ORF">OGATHE_001232</name>
</gene>
<dbReference type="InterPro" id="IPR002035">
    <property type="entry name" value="VWF_A"/>
</dbReference>
<feature type="compositionally biased region" description="Basic and acidic residues" evidence="11">
    <location>
        <begin position="4414"/>
        <end position="4426"/>
    </location>
</feature>
<evidence type="ECO:0000259" key="12">
    <source>
        <dbReference type="PROSITE" id="PS50234"/>
    </source>
</evidence>
<comment type="caution">
    <text evidence="13">The sequence shown here is derived from an EMBL/GenBank/DDBJ whole genome shotgun (WGS) entry which is preliminary data.</text>
</comment>
<dbReference type="FunFam" id="3.40.50.300:FF:000582">
    <property type="entry name" value="Midasin"/>
    <property type="match status" value="1"/>
</dbReference>
<evidence type="ECO:0000256" key="7">
    <source>
        <dbReference type="ARBA" id="ARBA00022840"/>
    </source>
</evidence>
<feature type="region of interest" description="Disordered" evidence="11">
    <location>
        <begin position="4355"/>
        <end position="4439"/>
    </location>
</feature>
<dbReference type="EMBL" id="JAEUBD010000146">
    <property type="protein sequence ID" value="KAH3676742.1"/>
    <property type="molecule type" value="Genomic_DNA"/>
</dbReference>
<keyword evidence="7 10" id="KW-0067">ATP-binding</keyword>
<feature type="compositionally biased region" description="Basic and acidic residues" evidence="11">
    <location>
        <begin position="4083"/>
        <end position="4094"/>
    </location>
</feature>
<comment type="function">
    <text evidence="10">Nuclear chaperone required for maturation and nuclear export of pre-60S ribosome subunits.</text>
</comment>
<dbReference type="PROSITE" id="PS00675">
    <property type="entry name" value="SIGMA54_INTERACT_1"/>
    <property type="match status" value="1"/>
</dbReference>
<keyword evidence="8 10" id="KW-0143">Chaperone</keyword>
<feature type="compositionally biased region" description="Acidic residues" evidence="11">
    <location>
        <begin position="4015"/>
        <end position="4069"/>
    </location>
</feature>
<dbReference type="InterPro" id="IPR041190">
    <property type="entry name" value="Midasin_AAA_lid_5"/>
</dbReference>
<feature type="compositionally biased region" description="Low complexity" evidence="11">
    <location>
        <begin position="4292"/>
        <end position="4310"/>
    </location>
</feature>
<dbReference type="FunFam" id="3.40.50.300:FF:001368">
    <property type="entry name" value="Midasin"/>
    <property type="match status" value="1"/>
</dbReference>
<dbReference type="SMART" id="SM00382">
    <property type="entry name" value="AAA"/>
    <property type="match status" value="6"/>
</dbReference>
<dbReference type="Gene3D" id="3.40.50.300">
    <property type="entry name" value="P-loop containing nucleotide triphosphate hydrolases"/>
    <property type="match status" value="6"/>
</dbReference>
<evidence type="ECO:0000256" key="11">
    <source>
        <dbReference type="SAM" id="MobiDB-lite"/>
    </source>
</evidence>
<dbReference type="Proteomes" id="UP000788993">
    <property type="component" value="Unassembled WGS sequence"/>
</dbReference>
<dbReference type="PANTHER" id="PTHR48103">
    <property type="entry name" value="MIDASIN-RELATED"/>
    <property type="match status" value="1"/>
</dbReference>
<feature type="compositionally biased region" description="Acidic residues" evidence="11">
    <location>
        <begin position="4427"/>
        <end position="4439"/>
    </location>
</feature>
<dbReference type="InterPro" id="IPR011704">
    <property type="entry name" value="ATPase_dyneun-rel_AAA"/>
</dbReference>
<feature type="domain" description="VWFA" evidence="12">
    <location>
        <begin position="4571"/>
        <end position="4765"/>
    </location>
</feature>
<dbReference type="GO" id="GO:0005730">
    <property type="term" value="C:nucleolus"/>
    <property type="evidence" value="ECO:0007669"/>
    <property type="project" value="UniProtKB-SubCell"/>
</dbReference>
<dbReference type="InterPro" id="IPR040848">
    <property type="entry name" value="AAA_lid_7"/>
</dbReference>
<dbReference type="CDD" id="cd01460">
    <property type="entry name" value="vWA_midasin"/>
    <property type="match status" value="1"/>
</dbReference>
<dbReference type="GO" id="GO:0005654">
    <property type="term" value="C:nucleoplasm"/>
    <property type="evidence" value="ECO:0007669"/>
    <property type="project" value="UniProtKB-SubCell"/>
</dbReference>
<keyword evidence="14" id="KW-1185">Reference proteome</keyword>
<dbReference type="Pfam" id="PF17867">
    <property type="entry name" value="AAA_lid_7"/>
    <property type="match status" value="3"/>
</dbReference>
<dbReference type="InterPro" id="IPR048617">
    <property type="entry name" value="MDN1_AAA_lid_4"/>
</dbReference>
<evidence type="ECO:0000256" key="1">
    <source>
        <dbReference type="ARBA" id="ARBA00004604"/>
    </source>
</evidence>
<organism evidence="13 14">
    <name type="scientific">Ogataea polymorpha</name>
    <dbReference type="NCBI Taxonomy" id="460523"/>
    <lineage>
        <taxon>Eukaryota</taxon>
        <taxon>Fungi</taxon>
        <taxon>Dikarya</taxon>
        <taxon>Ascomycota</taxon>
        <taxon>Saccharomycotina</taxon>
        <taxon>Pichiomycetes</taxon>
        <taxon>Pichiales</taxon>
        <taxon>Pichiaceae</taxon>
        <taxon>Ogataea</taxon>
    </lineage>
</organism>
<evidence type="ECO:0000313" key="13">
    <source>
        <dbReference type="EMBL" id="KAH3676742.1"/>
    </source>
</evidence>
<dbReference type="PANTHER" id="PTHR48103:SF2">
    <property type="entry name" value="MIDASIN"/>
    <property type="match status" value="1"/>
</dbReference>
<evidence type="ECO:0000256" key="2">
    <source>
        <dbReference type="ARBA" id="ARBA00004642"/>
    </source>
</evidence>
<dbReference type="Pfam" id="PF07728">
    <property type="entry name" value="AAA_5"/>
    <property type="match status" value="8"/>
</dbReference>
<dbReference type="InterPro" id="IPR036465">
    <property type="entry name" value="vWFA_dom_sf"/>
</dbReference>
<accession>A0A9P8PR26</accession>
<evidence type="ECO:0000256" key="8">
    <source>
        <dbReference type="ARBA" id="ARBA00023186"/>
    </source>
</evidence>
<feature type="compositionally biased region" description="Basic and acidic residues" evidence="11">
    <location>
        <begin position="4370"/>
        <end position="4382"/>
    </location>
</feature>
<comment type="similarity">
    <text evidence="3 10">Belongs to the midasin family.</text>
</comment>
<dbReference type="PIRSF" id="PIRSF010340">
    <property type="entry name" value="Midasin"/>
    <property type="match status" value="1"/>
</dbReference>
<reference evidence="13" key="2">
    <citation type="submission" date="2021-01" db="EMBL/GenBank/DDBJ databases">
        <authorList>
            <person name="Schikora-Tamarit M.A."/>
        </authorList>
    </citation>
    <scope>NUCLEOTIDE SEQUENCE</scope>
    <source>
        <strain evidence="13">NCAIM Y.01608</strain>
    </source>
</reference>
<evidence type="ECO:0000256" key="6">
    <source>
        <dbReference type="ARBA" id="ARBA00022741"/>
    </source>
</evidence>
<feature type="compositionally biased region" description="Low complexity" evidence="11">
    <location>
        <begin position="4267"/>
        <end position="4285"/>
    </location>
</feature>
<dbReference type="GO" id="GO:0000027">
    <property type="term" value="P:ribosomal large subunit assembly"/>
    <property type="evidence" value="ECO:0007669"/>
    <property type="project" value="InterPro"/>
</dbReference>
<keyword evidence="9 10" id="KW-0539">Nucleus</keyword>
<comment type="subcellular location">
    <subcellularLocation>
        <location evidence="1">Nucleus</location>
        <location evidence="1">Nucleolus</location>
    </subcellularLocation>
    <subcellularLocation>
        <location evidence="2">Nucleus</location>
        <location evidence="2">Nucleoplasm</location>
    </subcellularLocation>
</comment>
<reference evidence="13" key="1">
    <citation type="journal article" date="2021" name="Open Biol.">
        <title>Shared evolutionary footprints suggest mitochondrial oxidative damage underlies multiple complex I losses in fungi.</title>
        <authorList>
            <person name="Schikora-Tamarit M.A."/>
            <person name="Marcet-Houben M."/>
            <person name="Nosek J."/>
            <person name="Gabaldon T."/>
        </authorList>
    </citation>
    <scope>NUCLEOTIDE SEQUENCE</scope>
    <source>
        <strain evidence="13">NCAIM Y.01608</strain>
    </source>
</reference>
<name>A0A9P8PR26_9ASCO</name>
<evidence type="ECO:0000256" key="4">
    <source>
        <dbReference type="ARBA" id="ARBA00017143"/>
    </source>
</evidence>
<keyword evidence="6 10" id="KW-0547">Nucleotide-binding</keyword>
<dbReference type="PROSITE" id="PS50234">
    <property type="entry name" value="VWFA"/>
    <property type="match status" value="1"/>
</dbReference>
<dbReference type="GO" id="GO:0005524">
    <property type="term" value="F:ATP binding"/>
    <property type="evidence" value="ECO:0007669"/>
    <property type="project" value="UniProtKB-KW"/>
</dbReference>
<dbReference type="GO" id="GO:0016887">
    <property type="term" value="F:ATP hydrolysis activity"/>
    <property type="evidence" value="ECO:0007669"/>
    <property type="project" value="InterPro"/>
</dbReference>
<protein>
    <recommendedName>
        <fullName evidence="4 10">Midasin</fullName>
    </recommendedName>
</protein>
<feature type="compositionally biased region" description="Acidic residues" evidence="11">
    <location>
        <begin position="4154"/>
        <end position="4260"/>
    </location>
</feature>
<dbReference type="SUPFAM" id="SSF53300">
    <property type="entry name" value="vWA-like"/>
    <property type="match status" value="1"/>
</dbReference>
<proteinExistence type="inferred from homology"/>
<evidence type="ECO:0000313" key="14">
    <source>
        <dbReference type="Proteomes" id="UP000788993"/>
    </source>
</evidence>